<dbReference type="SUPFAM" id="SSF109635">
    <property type="entry name" value="DnaK suppressor protein DksA, alpha-hairpin domain"/>
    <property type="match status" value="1"/>
</dbReference>
<keyword evidence="3" id="KW-1185">Reference proteome</keyword>
<gene>
    <name evidence="2" type="ORF">CKO42_08100</name>
</gene>
<dbReference type="InterPro" id="IPR037187">
    <property type="entry name" value="DnaK_N"/>
</dbReference>
<feature type="compositionally biased region" description="Polar residues" evidence="1">
    <location>
        <begin position="8"/>
        <end position="19"/>
    </location>
</feature>
<evidence type="ECO:0000313" key="3">
    <source>
        <dbReference type="Proteomes" id="UP001138768"/>
    </source>
</evidence>
<accession>A0A9X0W7J9</accession>
<evidence type="ECO:0000256" key="1">
    <source>
        <dbReference type="SAM" id="MobiDB-lite"/>
    </source>
</evidence>
<dbReference type="EMBL" id="NRRY01000010">
    <property type="protein sequence ID" value="MBK1618400.1"/>
    <property type="molecule type" value="Genomic_DNA"/>
</dbReference>
<reference evidence="2 3" key="1">
    <citation type="journal article" date="2020" name="Microorganisms">
        <title>Osmotic Adaptation and Compatible Solute Biosynthesis of Phototrophic Bacteria as Revealed from Genome Analyses.</title>
        <authorList>
            <person name="Imhoff J.F."/>
            <person name="Rahn T."/>
            <person name="Kunzel S."/>
            <person name="Keller A."/>
            <person name="Neulinger S.C."/>
        </authorList>
    </citation>
    <scope>NUCLEOTIDE SEQUENCE [LARGE SCALE GENOMIC DNA]</scope>
    <source>
        <strain evidence="2 3">DSM 25653</strain>
    </source>
</reference>
<organism evidence="2 3">
    <name type="scientific">Lamprobacter modestohalophilus</name>
    <dbReference type="NCBI Taxonomy" id="1064514"/>
    <lineage>
        <taxon>Bacteria</taxon>
        <taxon>Pseudomonadati</taxon>
        <taxon>Pseudomonadota</taxon>
        <taxon>Gammaproteobacteria</taxon>
        <taxon>Chromatiales</taxon>
        <taxon>Chromatiaceae</taxon>
        <taxon>Lamprobacter</taxon>
    </lineage>
</organism>
<sequence>MNAETRVADTQNIAPNDAQSIADEDSMSPRQRAYFRQKLPRDRYRKLVRKNDEALARIDHSPADASAPCHA</sequence>
<dbReference type="Proteomes" id="UP001138768">
    <property type="component" value="Unassembled WGS sequence"/>
</dbReference>
<feature type="region of interest" description="Disordered" evidence="1">
    <location>
        <begin position="1"/>
        <end position="39"/>
    </location>
</feature>
<proteinExistence type="predicted"/>
<comment type="caution">
    <text evidence="2">The sequence shown here is derived from an EMBL/GenBank/DDBJ whole genome shotgun (WGS) entry which is preliminary data.</text>
</comment>
<protein>
    <submittedName>
        <fullName evidence="2">Uncharacterized protein</fullName>
    </submittedName>
</protein>
<dbReference type="AlphaFoldDB" id="A0A9X0W7J9"/>
<name>A0A9X0W7J9_9GAMM</name>
<evidence type="ECO:0000313" key="2">
    <source>
        <dbReference type="EMBL" id="MBK1618400.1"/>
    </source>
</evidence>